<protein>
    <submittedName>
        <fullName evidence="1">Uncharacterized protein</fullName>
    </submittedName>
</protein>
<gene>
    <name evidence="1" type="ORF">HETIRDRAFT_323699</name>
</gene>
<proteinExistence type="predicted"/>
<dbReference type="InParanoid" id="W4JZJ5"/>
<accession>W4JZJ5</accession>
<dbReference type="Proteomes" id="UP000030671">
    <property type="component" value="Unassembled WGS sequence"/>
</dbReference>
<reference evidence="1 2" key="1">
    <citation type="journal article" date="2012" name="New Phytol.">
        <title>Insight into trade-off between wood decay and parasitism from the genome of a fungal forest pathogen.</title>
        <authorList>
            <person name="Olson A."/>
            <person name="Aerts A."/>
            <person name="Asiegbu F."/>
            <person name="Belbahri L."/>
            <person name="Bouzid O."/>
            <person name="Broberg A."/>
            <person name="Canback B."/>
            <person name="Coutinho P.M."/>
            <person name="Cullen D."/>
            <person name="Dalman K."/>
            <person name="Deflorio G."/>
            <person name="van Diepen L.T."/>
            <person name="Dunand C."/>
            <person name="Duplessis S."/>
            <person name="Durling M."/>
            <person name="Gonthier P."/>
            <person name="Grimwood J."/>
            <person name="Fossdal C.G."/>
            <person name="Hansson D."/>
            <person name="Henrissat B."/>
            <person name="Hietala A."/>
            <person name="Himmelstrand K."/>
            <person name="Hoffmeister D."/>
            <person name="Hogberg N."/>
            <person name="James T.Y."/>
            <person name="Karlsson M."/>
            <person name="Kohler A."/>
            <person name="Kues U."/>
            <person name="Lee Y.H."/>
            <person name="Lin Y.C."/>
            <person name="Lind M."/>
            <person name="Lindquist E."/>
            <person name="Lombard V."/>
            <person name="Lucas S."/>
            <person name="Lunden K."/>
            <person name="Morin E."/>
            <person name="Murat C."/>
            <person name="Park J."/>
            <person name="Raffaello T."/>
            <person name="Rouze P."/>
            <person name="Salamov A."/>
            <person name="Schmutz J."/>
            <person name="Solheim H."/>
            <person name="Stahlberg J."/>
            <person name="Velez H."/>
            <person name="de Vries R.P."/>
            <person name="Wiebenga A."/>
            <person name="Woodward S."/>
            <person name="Yakovlev I."/>
            <person name="Garbelotto M."/>
            <person name="Martin F."/>
            <person name="Grigoriev I.V."/>
            <person name="Stenlid J."/>
        </authorList>
    </citation>
    <scope>NUCLEOTIDE SEQUENCE [LARGE SCALE GENOMIC DNA]</scope>
    <source>
        <strain evidence="1 2">TC 32-1</strain>
    </source>
</reference>
<dbReference type="RefSeq" id="XP_009549179.1">
    <property type="nucleotide sequence ID" value="XM_009550884.1"/>
</dbReference>
<dbReference type="KEGG" id="hir:HETIRDRAFT_323699"/>
<feature type="non-terminal residue" evidence="1">
    <location>
        <position position="1"/>
    </location>
</feature>
<dbReference type="GeneID" id="20670990"/>
<name>W4JZJ5_HETIT</name>
<evidence type="ECO:0000313" key="2">
    <source>
        <dbReference type="Proteomes" id="UP000030671"/>
    </source>
</evidence>
<dbReference type="AlphaFoldDB" id="W4JZJ5"/>
<dbReference type="HOGENOM" id="CLU_163763_0_0_1"/>
<sequence>VKCGRTDPSAAERPSVACRRSGRDRPCSVIVGVFGTCLALFGVSPKLPEYLPRTLARVHAHHLLPTEILTVLSQWSVAMSWSGKSGVGRLAVVCATVIEAESAKSRGVETGVEAWKKLEWDRIR</sequence>
<evidence type="ECO:0000313" key="1">
    <source>
        <dbReference type="EMBL" id="ETW78889.1"/>
    </source>
</evidence>
<dbReference type="EMBL" id="KI925461">
    <property type="protein sequence ID" value="ETW78889.1"/>
    <property type="molecule type" value="Genomic_DNA"/>
</dbReference>
<organism evidence="1 2">
    <name type="scientific">Heterobasidion irregulare (strain TC 32-1)</name>
    <dbReference type="NCBI Taxonomy" id="747525"/>
    <lineage>
        <taxon>Eukaryota</taxon>
        <taxon>Fungi</taxon>
        <taxon>Dikarya</taxon>
        <taxon>Basidiomycota</taxon>
        <taxon>Agaricomycotina</taxon>
        <taxon>Agaricomycetes</taxon>
        <taxon>Russulales</taxon>
        <taxon>Bondarzewiaceae</taxon>
        <taxon>Heterobasidion</taxon>
        <taxon>Heterobasidion annosum species complex</taxon>
    </lineage>
</organism>
<keyword evidence="2" id="KW-1185">Reference proteome</keyword>